<feature type="compositionally biased region" description="Basic residues" evidence="8">
    <location>
        <begin position="430"/>
        <end position="442"/>
    </location>
</feature>
<keyword evidence="6" id="KW-0175">Coiled coil</keyword>
<dbReference type="InterPro" id="IPR050786">
    <property type="entry name" value="EFG1_rRNA-proc"/>
</dbReference>
<keyword evidence="10" id="KW-1185">Reference proteome</keyword>
<evidence type="ECO:0000256" key="1">
    <source>
        <dbReference type="ARBA" id="ARBA00004604"/>
    </source>
</evidence>
<evidence type="ECO:0000256" key="8">
    <source>
        <dbReference type="SAM" id="MobiDB-lite"/>
    </source>
</evidence>
<feature type="compositionally biased region" description="Basic and acidic residues" evidence="8">
    <location>
        <begin position="39"/>
        <end position="51"/>
    </location>
</feature>
<evidence type="ECO:0000256" key="2">
    <source>
        <dbReference type="ARBA" id="ARBA00006916"/>
    </source>
</evidence>
<dbReference type="InterPro" id="IPR019310">
    <property type="entry name" value="Efg1"/>
</dbReference>
<comment type="caution">
    <text evidence="9">The sequence shown here is derived from an EMBL/GenBank/DDBJ whole genome shotgun (WGS) entry which is preliminary data.</text>
</comment>
<evidence type="ECO:0000256" key="5">
    <source>
        <dbReference type="ARBA" id="ARBA00022552"/>
    </source>
</evidence>
<evidence type="ECO:0000313" key="10">
    <source>
        <dbReference type="Proteomes" id="UP001443914"/>
    </source>
</evidence>
<dbReference type="AlphaFoldDB" id="A0AAW1I6R2"/>
<feature type="compositionally biased region" description="Acidic residues" evidence="8">
    <location>
        <begin position="204"/>
        <end position="220"/>
    </location>
</feature>
<keyword evidence="7" id="KW-0539">Nucleus</keyword>
<evidence type="ECO:0000313" key="9">
    <source>
        <dbReference type="EMBL" id="KAK9684284.1"/>
    </source>
</evidence>
<organism evidence="9 10">
    <name type="scientific">Saponaria officinalis</name>
    <name type="common">Common soapwort</name>
    <name type="synonym">Lychnis saponaria</name>
    <dbReference type="NCBI Taxonomy" id="3572"/>
    <lineage>
        <taxon>Eukaryota</taxon>
        <taxon>Viridiplantae</taxon>
        <taxon>Streptophyta</taxon>
        <taxon>Embryophyta</taxon>
        <taxon>Tracheophyta</taxon>
        <taxon>Spermatophyta</taxon>
        <taxon>Magnoliopsida</taxon>
        <taxon>eudicotyledons</taxon>
        <taxon>Gunneridae</taxon>
        <taxon>Pentapetalae</taxon>
        <taxon>Caryophyllales</taxon>
        <taxon>Caryophyllaceae</taxon>
        <taxon>Caryophylleae</taxon>
        <taxon>Saponaria</taxon>
    </lineage>
</organism>
<feature type="compositionally biased region" description="Polar residues" evidence="8">
    <location>
        <begin position="338"/>
        <end position="351"/>
    </location>
</feature>
<evidence type="ECO:0000256" key="7">
    <source>
        <dbReference type="ARBA" id="ARBA00023242"/>
    </source>
</evidence>
<feature type="compositionally biased region" description="Acidic residues" evidence="8">
    <location>
        <begin position="228"/>
        <end position="237"/>
    </location>
</feature>
<feature type="compositionally biased region" description="Polar residues" evidence="8">
    <location>
        <begin position="1"/>
        <end position="10"/>
    </location>
</feature>
<name>A0AAW1I6R2_SAPOF</name>
<comment type="subcellular location">
    <subcellularLocation>
        <location evidence="1">Nucleus</location>
        <location evidence="1">Nucleolus</location>
    </subcellularLocation>
</comment>
<dbReference type="PANTHER" id="PTHR33911">
    <property type="entry name" value="RRNA-PROCESSING PROTEIN EFG1"/>
    <property type="match status" value="1"/>
</dbReference>
<feature type="region of interest" description="Disordered" evidence="8">
    <location>
        <begin position="1"/>
        <end position="64"/>
    </location>
</feature>
<proteinExistence type="inferred from homology"/>
<dbReference type="PANTHER" id="PTHR33911:SF1">
    <property type="entry name" value="RRNA-PROCESSING PROTEIN EFG1"/>
    <property type="match status" value="1"/>
</dbReference>
<sequence>MVKLKSNQPLRATRQKFNNNNNKKNKFSSYKSKLGVVDGDVHKNKINADNKKKSKATSLKNQIRSTQRLLQRDLPAELREAQEKKLEELKKQQFEQNRMAEERKIFLRDRKIKFFERRKIERRMRRMEKQQRISLNEEEEKKVVEELGQLKKDLEYVRFFPKAEKYVPLYCGDDPELVDNRNRLRMQIKANIIAAAASGKELEETGSEDDGPTDLTDDDFFVSGTSSDEADADDELTDLSAREQASRAPTKAALGISKDETIQRQKSARSLMPPPRPQKSQSQRFDGSASRNTSKIHKISHSTDSRFRHPQAGQSSNGIFKSEITKHHNNGGFRHSQAGESSSRTSKSYTPKHTIDRGFRRGPSVQGSNRIPNSDPPRQVSEMGFRQAQTGQSSNRSSNSDTPTPSNERVFPNPHASQSSNISSNSDAPKRRRKRRPKKRKQ</sequence>
<comment type="similarity">
    <text evidence="2">Belongs to the EFG1 family.</text>
</comment>
<feature type="region of interest" description="Disordered" evidence="8">
    <location>
        <begin position="199"/>
        <end position="442"/>
    </location>
</feature>
<evidence type="ECO:0000256" key="4">
    <source>
        <dbReference type="ARBA" id="ARBA00019827"/>
    </source>
</evidence>
<gene>
    <name evidence="9" type="ORF">RND81_10G198900</name>
</gene>
<feature type="compositionally biased region" description="Polar residues" evidence="8">
    <location>
        <begin position="387"/>
        <end position="407"/>
    </location>
</feature>
<keyword evidence="5" id="KW-0698">rRNA processing</keyword>
<dbReference type="Proteomes" id="UP001443914">
    <property type="component" value="Unassembled WGS sequence"/>
</dbReference>
<evidence type="ECO:0000256" key="6">
    <source>
        <dbReference type="ARBA" id="ARBA00023054"/>
    </source>
</evidence>
<dbReference type="GO" id="GO:0000462">
    <property type="term" value="P:maturation of SSU-rRNA from tricistronic rRNA transcript (SSU-rRNA, 5.8S rRNA, LSU-rRNA)"/>
    <property type="evidence" value="ECO:0007669"/>
    <property type="project" value="TreeGrafter"/>
</dbReference>
<reference evidence="9" key="1">
    <citation type="submission" date="2024-03" db="EMBL/GenBank/DDBJ databases">
        <title>WGS assembly of Saponaria officinalis var. Norfolk2.</title>
        <authorList>
            <person name="Jenkins J."/>
            <person name="Shu S."/>
            <person name="Grimwood J."/>
            <person name="Barry K."/>
            <person name="Goodstein D."/>
            <person name="Schmutz J."/>
            <person name="Leebens-Mack J."/>
            <person name="Osbourn A."/>
        </authorList>
    </citation>
    <scope>NUCLEOTIDE SEQUENCE [LARGE SCALE GENOMIC DNA]</scope>
    <source>
        <strain evidence="9">JIC</strain>
    </source>
</reference>
<protein>
    <recommendedName>
        <fullName evidence="3">rRNA-processing protein EFG1</fullName>
    </recommendedName>
    <alternativeName>
        <fullName evidence="4">rRNA-processing protein efg1</fullName>
    </alternativeName>
</protein>
<dbReference type="GO" id="GO:0030688">
    <property type="term" value="C:preribosome, small subunit precursor"/>
    <property type="evidence" value="ECO:0007669"/>
    <property type="project" value="TreeGrafter"/>
</dbReference>
<evidence type="ECO:0000256" key="3">
    <source>
        <dbReference type="ARBA" id="ARBA00018689"/>
    </source>
</evidence>
<dbReference type="Pfam" id="PF10153">
    <property type="entry name" value="Efg1"/>
    <property type="match status" value="1"/>
</dbReference>
<feature type="compositionally biased region" description="Low complexity" evidence="8">
    <location>
        <begin position="417"/>
        <end position="426"/>
    </location>
</feature>
<dbReference type="GO" id="GO:0005730">
    <property type="term" value="C:nucleolus"/>
    <property type="evidence" value="ECO:0007669"/>
    <property type="project" value="UniProtKB-SubCell"/>
</dbReference>
<accession>A0AAW1I6R2</accession>
<feature type="compositionally biased region" description="Low complexity" evidence="8">
    <location>
        <begin position="16"/>
        <end position="33"/>
    </location>
</feature>
<dbReference type="EMBL" id="JBDFQZ010000010">
    <property type="protein sequence ID" value="KAK9684284.1"/>
    <property type="molecule type" value="Genomic_DNA"/>
</dbReference>